<feature type="domain" description="IclR-ED" evidence="5">
    <location>
        <begin position="71"/>
        <end position="251"/>
    </location>
</feature>
<dbReference type="InterPro" id="IPR036388">
    <property type="entry name" value="WH-like_DNA-bd_sf"/>
</dbReference>
<proteinExistence type="predicted"/>
<keyword evidence="2" id="KW-0238">DNA-binding</keyword>
<evidence type="ECO:0000256" key="3">
    <source>
        <dbReference type="ARBA" id="ARBA00023163"/>
    </source>
</evidence>
<evidence type="ECO:0000313" key="7">
    <source>
        <dbReference type="Proteomes" id="UP000002698"/>
    </source>
</evidence>
<dbReference type="PANTHER" id="PTHR30136">
    <property type="entry name" value="HELIX-TURN-HELIX TRANSCRIPTIONAL REGULATOR, ICLR FAMILY"/>
    <property type="match status" value="1"/>
</dbReference>
<dbReference type="eggNOG" id="arCOG02798">
    <property type="taxonomic scope" value="Archaea"/>
</dbReference>
<dbReference type="InterPro" id="IPR050707">
    <property type="entry name" value="HTH_MetabolicPath_Reg"/>
</dbReference>
<dbReference type="RefSeq" id="WP_011323025.1">
    <property type="nucleotide sequence ID" value="NC_007426.1"/>
</dbReference>
<evidence type="ECO:0000256" key="2">
    <source>
        <dbReference type="ARBA" id="ARBA00023125"/>
    </source>
</evidence>
<dbReference type="GeneID" id="3701507"/>
<sequence>MDDDSTDDVGVTTTRKTFEILEVLRDEEGLSIAEITRRTSLTKSTVYRHLKTLVDTGYAIEREGAYYIGLKHLEIAEQARNREPGYTIAQRKVFELGRETDERSVFLVEEEDEGVYLHRYDSPTSTMVGQRRPLHALATGKAILAERDGEQIDRFVAENDLERYTENTITTPEALLEEVESVREQGYATNDGEYMEGLFGVAVPVYTPDDDLLGSLGLFGPRSRFSEEYIQETVLDRLWDKAGEVRVTLAYG</sequence>
<dbReference type="InterPro" id="IPR036390">
    <property type="entry name" value="WH_DNA-bd_sf"/>
</dbReference>
<evidence type="ECO:0000256" key="1">
    <source>
        <dbReference type="ARBA" id="ARBA00023015"/>
    </source>
</evidence>
<name>A0A1U7EWD7_NATPD</name>
<dbReference type="PROSITE" id="PS51077">
    <property type="entry name" value="HTH_ICLR"/>
    <property type="match status" value="1"/>
</dbReference>
<dbReference type="Pfam" id="PF01614">
    <property type="entry name" value="IclR_C"/>
    <property type="match status" value="1"/>
</dbReference>
<dbReference type="CDD" id="cd00090">
    <property type="entry name" value="HTH_ARSR"/>
    <property type="match status" value="1"/>
</dbReference>
<dbReference type="GO" id="GO:0003677">
    <property type="term" value="F:DNA binding"/>
    <property type="evidence" value="ECO:0007669"/>
    <property type="project" value="UniProtKB-KW"/>
</dbReference>
<keyword evidence="3" id="KW-0804">Transcription</keyword>
<dbReference type="AlphaFoldDB" id="A0A1U7EWD7"/>
<dbReference type="SUPFAM" id="SSF46785">
    <property type="entry name" value="Winged helix' DNA-binding domain"/>
    <property type="match status" value="1"/>
</dbReference>
<dbReference type="EnsemblBacteria" id="CAI49400">
    <property type="protein sequence ID" value="CAI49400"/>
    <property type="gene ID" value="NP_2618A"/>
</dbReference>
<dbReference type="InterPro" id="IPR014757">
    <property type="entry name" value="Tscrpt_reg_IclR_C"/>
</dbReference>
<dbReference type="OrthoDB" id="14763at2157"/>
<dbReference type="EMBL" id="CR936257">
    <property type="protein sequence ID" value="CAI49400.1"/>
    <property type="molecule type" value="Genomic_DNA"/>
</dbReference>
<dbReference type="Pfam" id="PF09339">
    <property type="entry name" value="HTH_IclR"/>
    <property type="match status" value="1"/>
</dbReference>
<evidence type="ECO:0000259" key="4">
    <source>
        <dbReference type="PROSITE" id="PS51077"/>
    </source>
</evidence>
<dbReference type="HOGENOM" id="CLU_062618_6_1_2"/>
<protein>
    <submittedName>
        <fullName evidence="6">IclR family transcription regulator</fullName>
    </submittedName>
</protein>
<dbReference type="PANTHER" id="PTHR30136:SF24">
    <property type="entry name" value="HTH-TYPE TRANSCRIPTIONAL REPRESSOR ALLR"/>
    <property type="match status" value="1"/>
</dbReference>
<dbReference type="Proteomes" id="UP000002698">
    <property type="component" value="Chromosome"/>
</dbReference>
<dbReference type="InterPro" id="IPR029016">
    <property type="entry name" value="GAF-like_dom_sf"/>
</dbReference>
<dbReference type="InterPro" id="IPR005471">
    <property type="entry name" value="Tscrpt_reg_IclR_N"/>
</dbReference>
<dbReference type="GO" id="GO:0003700">
    <property type="term" value="F:DNA-binding transcription factor activity"/>
    <property type="evidence" value="ECO:0007669"/>
    <property type="project" value="TreeGrafter"/>
</dbReference>
<organism evidence="6 7">
    <name type="scientific">Natronomonas pharaonis (strain ATCC 35678 / DSM 2160 / CIP 103997 / JCM 8858 / NBRC 14720 / NCIMB 2260 / Gabara)</name>
    <name type="common">Halobacterium pharaonis</name>
    <dbReference type="NCBI Taxonomy" id="348780"/>
    <lineage>
        <taxon>Archaea</taxon>
        <taxon>Methanobacteriati</taxon>
        <taxon>Methanobacteriota</taxon>
        <taxon>Stenosarchaea group</taxon>
        <taxon>Halobacteria</taxon>
        <taxon>Halobacteriales</taxon>
        <taxon>Natronomonadaceae</taxon>
        <taxon>Natronomonas</taxon>
    </lineage>
</organism>
<dbReference type="GO" id="GO:0045892">
    <property type="term" value="P:negative regulation of DNA-templated transcription"/>
    <property type="evidence" value="ECO:0007669"/>
    <property type="project" value="TreeGrafter"/>
</dbReference>
<dbReference type="InterPro" id="IPR011991">
    <property type="entry name" value="ArsR-like_HTH"/>
</dbReference>
<dbReference type="SUPFAM" id="SSF55781">
    <property type="entry name" value="GAF domain-like"/>
    <property type="match status" value="1"/>
</dbReference>
<accession>A0A1U7EWD7</accession>
<dbReference type="Gene3D" id="3.30.450.40">
    <property type="match status" value="1"/>
</dbReference>
<keyword evidence="7" id="KW-1185">Reference proteome</keyword>
<dbReference type="Gene3D" id="1.10.10.10">
    <property type="entry name" value="Winged helix-like DNA-binding domain superfamily/Winged helix DNA-binding domain"/>
    <property type="match status" value="1"/>
</dbReference>
<evidence type="ECO:0000313" key="6">
    <source>
        <dbReference type="EMBL" id="CAI49400.1"/>
    </source>
</evidence>
<dbReference type="SMART" id="SM00346">
    <property type="entry name" value="HTH_ICLR"/>
    <property type="match status" value="1"/>
</dbReference>
<dbReference type="PROSITE" id="PS51078">
    <property type="entry name" value="ICLR_ED"/>
    <property type="match status" value="1"/>
</dbReference>
<keyword evidence="1" id="KW-0805">Transcription regulation</keyword>
<evidence type="ECO:0000259" key="5">
    <source>
        <dbReference type="PROSITE" id="PS51078"/>
    </source>
</evidence>
<gene>
    <name evidence="6" type="ordered locus">NP_2618A</name>
</gene>
<reference evidence="6 7" key="1">
    <citation type="journal article" date="2005" name="Genome Res.">
        <title>Living with two extremes: conclusions from the genome sequence of Natronomonas pharaonis.</title>
        <authorList>
            <person name="Falb M."/>
            <person name="Pfeiffer F."/>
            <person name="Palm P."/>
            <person name="Rodewald K."/>
            <person name="Hickmann V."/>
            <person name="Tittor J."/>
            <person name="Oesterhelt D."/>
        </authorList>
    </citation>
    <scope>NUCLEOTIDE SEQUENCE [LARGE SCALE GENOMIC DNA]</scope>
    <source>
        <strain evidence="7">ATCC 35678 / DSM 2160 / CIP 103997 / JCM 8858 / NBRC 14720 / NCIMB 2260 / Gabara</strain>
    </source>
</reference>
<dbReference type="KEGG" id="nph:NP_2618A"/>
<feature type="domain" description="HTH iclR-type" evidence="4">
    <location>
        <begin position="11"/>
        <end position="70"/>
    </location>
</feature>